<dbReference type="Gene3D" id="2.150.10.10">
    <property type="entry name" value="Serralysin-like metalloprotease, C-terminal"/>
    <property type="match status" value="2"/>
</dbReference>
<evidence type="ECO:0008006" key="6">
    <source>
        <dbReference type="Google" id="ProtNLM"/>
    </source>
</evidence>
<name>A0A1R4HIZ5_9GAMM</name>
<protein>
    <recommendedName>
        <fullName evidence="6">Peptidase metallopeptidase domain-containing protein</fullName>
    </recommendedName>
</protein>
<dbReference type="InterPro" id="IPR024079">
    <property type="entry name" value="MetalloPept_cat_dom_sf"/>
</dbReference>
<comment type="subcellular location">
    <subcellularLocation>
        <location evidence="1">Secreted</location>
    </subcellularLocation>
</comment>
<dbReference type="Pfam" id="PF00353">
    <property type="entry name" value="HemolysinCabind"/>
    <property type="match status" value="3"/>
</dbReference>
<evidence type="ECO:0000256" key="2">
    <source>
        <dbReference type="ARBA" id="ARBA00022525"/>
    </source>
</evidence>
<organism evidence="4 5">
    <name type="scientific">Crenothrix polyspora</name>
    <dbReference type="NCBI Taxonomy" id="360316"/>
    <lineage>
        <taxon>Bacteria</taxon>
        <taxon>Pseudomonadati</taxon>
        <taxon>Pseudomonadota</taxon>
        <taxon>Gammaproteobacteria</taxon>
        <taxon>Methylococcales</taxon>
        <taxon>Crenotrichaceae</taxon>
        <taxon>Crenothrix</taxon>
    </lineage>
</organism>
<dbReference type="GO" id="GO:0005509">
    <property type="term" value="F:calcium ion binding"/>
    <property type="evidence" value="ECO:0007669"/>
    <property type="project" value="InterPro"/>
</dbReference>
<keyword evidence="3" id="KW-0106">Calcium</keyword>
<accession>A0A1R4HIZ5</accession>
<dbReference type="GO" id="GO:0008237">
    <property type="term" value="F:metallopeptidase activity"/>
    <property type="evidence" value="ECO:0007669"/>
    <property type="project" value="InterPro"/>
</dbReference>
<dbReference type="Gene3D" id="3.40.390.10">
    <property type="entry name" value="Collagenase (Catalytic Domain)"/>
    <property type="match status" value="1"/>
</dbReference>
<dbReference type="InterPro" id="IPR050557">
    <property type="entry name" value="RTX_toxin/Mannuronan_C5-epim"/>
</dbReference>
<dbReference type="SUPFAM" id="SSF51120">
    <property type="entry name" value="beta-Roll"/>
    <property type="match status" value="2"/>
</dbReference>
<dbReference type="EMBL" id="FUKJ01000459">
    <property type="protein sequence ID" value="SJM96218.1"/>
    <property type="molecule type" value="Genomic_DNA"/>
</dbReference>
<dbReference type="PRINTS" id="PR00313">
    <property type="entry name" value="CABNDNGRPT"/>
</dbReference>
<proteinExistence type="predicted"/>
<dbReference type="Proteomes" id="UP000195442">
    <property type="component" value="Unassembled WGS sequence"/>
</dbReference>
<dbReference type="SUPFAM" id="SSF55486">
    <property type="entry name" value="Metalloproteases ('zincins'), catalytic domain"/>
    <property type="match status" value="1"/>
</dbReference>
<keyword evidence="5" id="KW-1185">Reference proteome</keyword>
<dbReference type="PROSITE" id="PS00330">
    <property type="entry name" value="HEMOLYSIN_CALCIUM"/>
    <property type="match status" value="3"/>
</dbReference>
<evidence type="ECO:0000256" key="1">
    <source>
        <dbReference type="ARBA" id="ARBA00004613"/>
    </source>
</evidence>
<dbReference type="RefSeq" id="WP_143341698.1">
    <property type="nucleotide sequence ID" value="NZ_FUKJ01000459.1"/>
</dbReference>
<dbReference type="InterPro" id="IPR018511">
    <property type="entry name" value="Hemolysin-typ_Ca-bd_CS"/>
</dbReference>
<keyword evidence="2" id="KW-0964">Secreted</keyword>
<dbReference type="AlphaFoldDB" id="A0A1R4HIZ5"/>
<dbReference type="InterPro" id="IPR001343">
    <property type="entry name" value="Hemolysn_Ca-bd"/>
</dbReference>
<dbReference type="GO" id="GO:0005576">
    <property type="term" value="C:extracellular region"/>
    <property type="evidence" value="ECO:0007669"/>
    <property type="project" value="UniProtKB-SubCell"/>
</dbReference>
<evidence type="ECO:0000313" key="5">
    <source>
        <dbReference type="Proteomes" id="UP000195442"/>
    </source>
</evidence>
<dbReference type="OrthoDB" id="733404at2"/>
<sequence>MNSITTLSEYYKPRALTVSEIGRVPYSGNITIDALLDTGANWNFLIPERNILYYTFDIHTATSISTPAPLTAFNVDQMNSVRTILNYAAEITGINFVETTNGNEADFHFATCNLGKNVAGLTQSSSSYSYPNPYNNYDVSVVDYQVEAYIYLDNVQFAYENRVPTKGSAGYETLLHEIGHGLGLKHPFEGPYVLPTNQDSTKNTVMSYNPVGANKTTFQAYDLAALKWIYEGDGLGRKGHYVSNTQPSSSAQKITVQEDHVYTLKMDSFGFKDADAGDTLRAIQITSLPKHGILKFNDAVVKVNQTIDASMLAVGNLKFISTTNAHGKDYAKFTFKVGDGTAFSKSAYDMTITVSAVRDDLNIKGGKGNDNLYGDSIDANSNDTLSGLSGNDILRGFGGNDVLLGGDGNDILCGGGGNDYLNGGNGIDWAYYNTAKSGVVVNLVLTHAQKTFAEGVDTLSNIENLLGSRYNDKLIGSAVNNTLKGGDGQDILVGGLGKDTYDLTETVAATDTVRIASGDSPTDNFDQVIRFKLGVSAKPIAGIDKLDLASTRIATNVMHADGKDVGSIQSHHIVNGLIGFDDVDHYSGAMVINKANFNAVVDYLEANIVGVGETVAFNAMGSAYVFQNQGANDTLVQLVGDTVSGLSATGLAAGVVWLV</sequence>
<dbReference type="PANTHER" id="PTHR38340">
    <property type="entry name" value="S-LAYER PROTEIN"/>
    <property type="match status" value="1"/>
</dbReference>
<gene>
    <name evidence="4" type="ORF">CRENPOLYSF2_910001</name>
</gene>
<reference evidence="5" key="1">
    <citation type="submission" date="2017-02" db="EMBL/GenBank/DDBJ databases">
        <authorList>
            <person name="Daims H."/>
        </authorList>
    </citation>
    <scope>NUCLEOTIDE SEQUENCE [LARGE SCALE GENOMIC DNA]</scope>
</reference>
<dbReference type="PANTHER" id="PTHR38340:SF1">
    <property type="entry name" value="S-LAYER PROTEIN"/>
    <property type="match status" value="1"/>
</dbReference>
<evidence type="ECO:0000256" key="3">
    <source>
        <dbReference type="ARBA" id="ARBA00022837"/>
    </source>
</evidence>
<evidence type="ECO:0000313" key="4">
    <source>
        <dbReference type="EMBL" id="SJM96218.1"/>
    </source>
</evidence>
<dbReference type="InterPro" id="IPR011049">
    <property type="entry name" value="Serralysin-like_metalloprot_C"/>
</dbReference>